<dbReference type="GO" id="GO:0005886">
    <property type="term" value="C:plasma membrane"/>
    <property type="evidence" value="ECO:0007669"/>
    <property type="project" value="UniProtKB-SubCell"/>
</dbReference>
<evidence type="ECO:0000256" key="6">
    <source>
        <dbReference type="ARBA" id="ARBA00022989"/>
    </source>
</evidence>
<reference evidence="10 11" key="1">
    <citation type="journal article" date="2016" name="Nat. Commun.">
        <title>Thousands of microbial genomes shed light on interconnected biogeochemical processes in an aquifer system.</title>
        <authorList>
            <person name="Anantharaman K."/>
            <person name="Brown C.T."/>
            <person name="Hug L.A."/>
            <person name="Sharon I."/>
            <person name="Castelle C.J."/>
            <person name="Probst A.J."/>
            <person name="Thomas B.C."/>
            <person name="Singh A."/>
            <person name="Wilkins M.J."/>
            <person name="Karaoz U."/>
            <person name="Brodie E.L."/>
            <person name="Williams K.H."/>
            <person name="Hubbard S.S."/>
            <person name="Banfield J.F."/>
        </authorList>
    </citation>
    <scope>NUCLEOTIDE SEQUENCE [LARGE SCALE GENOMIC DNA]</scope>
</reference>
<keyword evidence="8 9" id="KW-0472">Membrane</keyword>
<sequence length="73" mass="8053">MNLIIFYSQIAVSIILIVLIAMQQRGTALGSAFGGGSEFYSTRRGIQKKLFYSTIVLVTLFIVLSILGLWVPN</sequence>
<evidence type="ECO:0000313" key="10">
    <source>
        <dbReference type="EMBL" id="OGZ66898.1"/>
    </source>
</evidence>
<keyword evidence="7 9" id="KW-0811">Translocation</keyword>
<evidence type="ECO:0000256" key="2">
    <source>
        <dbReference type="ARBA" id="ARBA00008445"/>
    </source>
</evidence>
<dbReference type="GO" id="GO:0009306">
    <property type="term" value="P:protein secretion"/>
    <property type="evidence" value="ECO:0007669"/>
    <property type="project" value="UniProtKB-UniRule"/>
</dbReference>
<evidence type="ECO:0000256" key="1">
    <source>
        <dbReference type="ARBA" id="ARBA00004141"/>
    </source>
</evidence>
<feature type="transmembrane region" description="Helical" evidence="9">
    <location>
        <begin position="6"/>
        <end position="22"/>
    </location>
</feature>
<comment type="function">
    <text evidence="9">Involved in protein export. Participates in an early event of protein translocation.</text>
</comment>
<organism evidence="10 11">
    <name type="scientific">Candidatus Staskawiczbacteria bacterium RIFCSPHIGHO2_02_FULL_34_9</name>
    <dbReference type="NCBI Taxonomy" id="1802206"/>
    <lineage>
        <taxon>Bacteria</taxon>
        <taxon>Candidatus Staskawicziibacteriota</taxon>
    </lineage>
</organism>
<evidence type="ECO:0000256" key="7">
    <source>
        <dbReference type="ARBA" id="ARBA00023010"/>
    </source>
</evidence>
<name>A0A1G2HYK4_9BACT</name>
<keyword evidence="9" id="KW-1003">Cell membrane</keyword>
<dbReference type="GO" id="GO:0015450">
    <property type="term" value="F:protein-transporting ATPase activity"/>
    <property type="evidence" value="ECO:0007669"/>
    <property type="project" value="UniProtKB-UniRule"/>
</dbReference>
<dbReference type="InterPro" id="IPR004692">
    <property type="entry name" value="SecG"/>
</dbReference>
<evidence type="ECO:0000256" key="5">
    <source>
        <dbReference type="ARBA" id="ARBA00022927"/>
    </source>
</evidence>
<evidence type="ECO:0000256" key="3">
    <source>
        <dbReference type="ARBA" id="ARBA00022448"/>
    </source>
</evidence>
<feature type="transmembrane region" description="Helical" evidence="9">
    <location>
        <begin position="50"/>
        <end position="71"/>
    </location>
</feature>
<dbReference type="Pfam" id="PF03840">
    <property type="entry name" value="SecG"/>
    <property type="match status" value="1"/>
</dbReference>
<keyword evidence="5 9" id="KW-0653">Protein transport</keyword>
<comment type="similarity">
    <text evidence="2 9">Belongs to the SecG family.</text>
</comment>
<comment type="subcellular location">
    <subcellularLocation>
        <location evidence="9">Cell membrane</location>
        <topology evidence="9">Multi-pass membrane protein</topology>
    </subcellularLocation>
    <subcellularLocation>
        <location evidence="1">Membrane</location>
        <topology evidence="1">Multi-pass membrane protein</topology>
    </subcellularLocation>
</comment>
<comment type="caution">
    <text evidence="10">The sequence shown here is derived from an EMBL/GenBank/DDBJ whole genome shotgun (WGS) entry which is preliminary data.</text>
</comment>
<keyword evidence="3 9" id="KW-0813">Transport</keyword>
<dbReference type="EMBL" id="MHOS01000050">
    <property type="protein sequence ID" value="OGZ66898.1"/>
    <property type="molecule type" value="Genomic_DNA"/>
</dbReference>
<dbReference type="Proteomes" id="UP000176421">
    <property type="component" value="Unassembled WGS sequence"/>
</dbReference>
<keyword evidence="4 9" id="KW-0812">Transmembrane</keyword>
<protein>
    <recommendedName>
        <fullName evidence="9">Protein-export membrane protein SecG</fullName>
    </recommendedName>
</protein>
<accession>A0A1G2HYK4</accession>
<evidence type="ECO:0000313" key="11">
    <source>
        <dbReference type="Proteomes" id="UP000176421"/>
    </source>
</evidence>
<proteinExistence type="inferred from homology"/>
<dbReference type="NCBIfam" id="TIGR00810">
    <property type="entry name" value="secG"/>
    <property type="match status" value="1"/>
</dbReference>
<dbReference type="AlphaFoldDB" id="A0A1G2HYK4"/>
<dbReference type="STRING" id="1802206.A3D35_00355"/>
<evidence type="ECO:0000256" key="8">
    <source>
        <dbReference type="ARBA" id="ARBA00023136"/>
    </source>
</evidence>
<evidence type="ECO:0000256" key="4">
    <source>
        <dbReference type="ARBA" id="ARBA00022692"/>
    </source>
</evidence>
<evidence type="ECO:0000256" key="9">
    <source>
        <dbReference type="RuleBase" id="RU365087"/>
    </source>
</evidence>
<gene>
    <name evidence="10" type="ORF">A3D35_00355</name>
</gene>
<keyword evidence="6 9" id="KW-1133">Transmembrane helix</keyword>